<reference evidence="12" key="1">
    <citation type="journal article" date="2014" name="Int. J. Syst. Evol. Microbiol.">
        <title>Complete genome sequence of Corynebacterium casei LMG S-19264T (=DSM 44701T), isolated from a smear-ripened cheese.</title>
        <authorList>
            <consortium name="US DOE Joint Genome Institute (JGI-PGF)"/>
            <person name="Walter F."/>
            <person name="Albersmeier A."/>
            <person name="Kalinowski J."/>
            <person name="Ruckert C."/>
        </authorList>
    </citation>
    <scope>NUCLEOTIDE SEQUENCE</scope>
    <source>
        <strain evidence="12">VKM Ac-2007</strain>
    </source>
</reference>
<feature type="signal peptide" evidence="10">
    <location>
        <begin position="1"/>
        <end position="21"/>
    </location>
</feature>
<protein>
    <recommendedName>
        <fullName evidence="11">Subtilisin inhibitor domain-containing protein</fullName>
    </recommendedName>
</protein>
<comment type="subunit">
    <text evidence="3">Homodimer.</text>
</comment>
<evidence type="ECO:0000256" key="10">
    <source>
        <dbReference type="SAM" id="SignalP"/>
    </source>
</evidence>
<evidence type="ECO:0000256" key="6">
    <source>
        <dbReference type="ARBA" id="ARBA00022900"/>
    </source>
</evidence>
<feature type="domain" description="Subtilisin inhibitor" evidence="11">
    <location>
        <begin position="69"/>
        <end position="154"/>
    </location>
</feature>
<evidence type="ECO:0000256" key="8">
    <source>
        <dbReference type="RuleBase" id="RU003471"/>
    </source>
</evidence>
<evidence type="ECO:0000259" key="11">
    <source>
        <dbReference type="Pfam" id="PF00720"/>
    </source>
</evidence>
<comment type="caution">
    <text evidence="12">The sequence shown here is derived from an EMBL/GenBank/DDBJ whole genome shotgun (WGS) entry which is preliminary data.</text>
</comment>
<keyword evidence="10" id="KW-0732">Signal</keyword>
<proteinExistence type="inferred from homology"/>
<sequence length="174" mass="18840">MRRLLCLAAAGFLLMSGTAAAATPPPPRDPDPIVDKPIWTRPPYPGEPVPITPIPIRPIGVKPPFRVRALVLTFAYGESPVPVARHALLECDPPRGTHPDPVAACEALILAHGDPARLEPLPGVRCTEQYDPVTVTATGTWDGRFIRFEQTYGNGCQLYVATGPVFSFRGRPRS</sequence>
<evidence type="ECO:0000256" key="3">
    <source>
        <dbReference type="ARBA" id="ARBA00011738"/>
    </source>
</evidence>
<evidence type="ECO:0000256" key="1">
    <source>
        <dbReference type="ARBA" id="ARBA00004613"/>
    </source>
</evidence>
<feature type="region of interest" description="Disordered" evidence="9">
    <location>
        <begin position="19"/>
        <end position="39"/>
    </location>
</feature>
<keyword evidence="7" id="KW-1015">Disulfide bond</keyword>
<evidence type="ECO:0000256" key="7">
    <source>
        <dbReference type="ARBA" id="ARBA00023157"/>
    </source>
</evidence>
<keyword evidence="6 8" id="KW-0722">Serine protease inhibitor</keyword>
<dbReference type="InterPro" id="IPR023549">
    <property type="entry name" value="Subtilisin_inhibitor"/>
</dbReference>
<gene>
    <name evidence="12" type="ORF">GCM10017600_64270</name>
</gene>
<evidence type="ECO:0000313" key="13">
    <source>
        <dbReference type="Proteomes" id="UP001143474"/>
    </source>
</evidence>
<keyword evidence="4" id="KW-0964">Secreted</keyword>
<dbReference type="InterPro" id="IPR020054">
    <property type="entry name" value="Prot_inh_SSI_I16_CS"/>
</dbReference>
<dbReference type="GO" id="GO:0004867">
    <property type="term" value="F:serine-type endopeptidase inhibitor activity"/>
    <property type="evidence" value="ECO:0007669"/>
    <property type="project" value="UniProtKB-KW"/>
</dbReference>
<evidence type="ECO:0000256" key="9">
    <source>
        <dbReference type="SAM" id="MobiDB-lite"/>
    </source>
</evidence>
<feature type="chain" id="PRO_5040780459" description="Subtilisin inhibitor domain-containing protein" evidence="10">
    <location>
        <begin position="22"/>
        <end position="174"/>
    </location>
</feature>
<dbReference type="PRINTS" id="PR00294">
    <property type="entry name" value="SSBTLNINHBTR"/>
</dbReference>
<dbReference type="InterPro" id="IPR000691">
    <property type="entry name" value="Prot_inh_I16_SSI"/>
</dbReference>
<dbReference type="PROSITE" id="PS00999">
    <property type="entry name" value="SSI"/>
    <property type="match status" value="1"/>
</dbReference>
<keyword evidence="5 8" id="KW-0646">Protease inhibitor</keyword>
<evidence type="ECO:0000256" key="4">
    <source>
        <dbReference type="ARBA" id="ARBA00022525"/>
    </source>
</evidence>
<dbReference type="GO" id="GO:0005576">
    <property type="term" value="C:extracellular region"/>
    <property type="evidence" value="ECO:0007669"/>
    <property type="project" value="UniProtKB-SubCell"/>
</dbReference>
<reference evidence="12" key="2">
    <citation type="submission" date="2023-01" db="EMBL/GenBank/DDBJ databases">
        <authorList>
            <person name="Sun Q."/>
            <person name="Evtushenko L."/>
        </authorList>
    </citation>
    <scope>NUCLEOTIDE SEQUENCE</scope>
    <source>
        <strain evidence="12">VKM Ac-2007</strain>
    </source>
</reference>
<dbReference type="AlphaFoldDB" id="A0A9W6MG84"/>
<dbReference type="Gene3D" id="3.30.350.10">
    <property type="entry name" value="Subtilisin inhibitor-like"/>
    <property type="match status" value="1"/>
</dbReference>
<organism evidence="12 13">
    <name type="scientific">Streptosporangium carneum</name>
    <dbReference type="NCBI Taxonomy" id="47481"/>
    <lineage>
        <taxon>Bacteria</taxon>
        <taxon>Bacillati</taxon>
        <taxon>Actinomycetota</taxon>
        <taxon>Actinomycetes</taxon>
        <taxon>Streptosporangiales</taxon>
        <taxon>Streptosporangiaceae</taxon>
        <taxon>Streptosporangium</taxon>
    </lineage>
</organism>
<dbReference type="Pfam" id="PF00720">
    <property type="entry name" value="SSI"/>
    <property type="match status" value="1"/>
</dbReference>
<dbReference type="RefSeq" id="WP_271221318.1">
    <property type="nucleotide sequence ID" value="NZ_BAAAVD010000038.1"/>
</dbReference>
<accession>A0A9W6MG84</accession>
<dbReference type="Proteomes" id="UP001143474">
    <property type="component" value="Unassembled WGS sequence"/>
</dbReference>
<dbReference type="SUPFAM" id="SSF55399">
    <property type="entry name" value="Subtilisin inhibitor"/>
    <property type="match status" value="1"/>
</dbReference>
<name>A0A9W6MG84_9ACTN</name>
<keyword evidence="13" id="KW-1185">Reference proteome</keyword>
<dbReference type="EMBL" id="BSEV01000020">
    <property type="protein sequence ID" value="GLK13016.1"/>
    <property type="molecule type" value="Genomic_DNA"/>
</dbReference>
<evidence type="ECO:0000256" key="5">
    <source>
        <dbReference type="ARBA" id="ARBA00022690"/>
    </source>
</evidence>
<comment type="similarity">
    <text evidence="2 8">Belongs to the protease inhibitor I16 (SSI) family.</text>
</comment>
<evidence type="ECO:0000313" key="12">
    <source>
        <dbReference type="EMBL" id="GLK13016.1"/>
    </source>
</evidence>
<evidence type="ECO:0000256" key="2">
    <source>
        <dbReference type="ARBA" id="ARBA00010472"/>
    </source>
</evidence>
<comment type="subcellular location">
    <subcellularLocation>
        <location evidence="1">Secreted</location>
    </subcellularLocation>
</comment>
<dbReference type="InterPro" id="IPR036819">
    <property type="entry name" value="Subtilisin_inhibitor-like_sf"/>
</dbReference>